<proteinExistence type="predicted"/>
<sequence length="68" mass="6789">MLSPGTSDGRSVPHTDRPSTFSPAVPSGAAGSLSPASSTRIGMASLQKGDLVIDARVSSDAVRPLAVP</sequence>
<keyword evidence="3" id="KW-1185">Reference proteome</keyword>
<feature type="compositionally biased region" description="Low complexity" evidence="1">
    <location>
        <begin position="22"/>
        <end position="37"/>
    </location>
</feature>
<dbReference type="EMBL" id="BAAABM010000055">
    <property type="protein sequence ID" value="GAA0361783.1"/>
    <property type="molecule type" value="Genomic_DNA"/>
</dbReference>
<evidence type="ECO:0000256" key="1">
    <source>
        <dbReference type="SAM" id="MobiDB-lite"/>
    </source>
</evidence>
<organism evidence="2 3">
    <name type="scientific">Actinoallomurus spadix</name>
    <dbReference type="NCBI Taxonomy" id="79912"/>
    <lineage>
        <taxon>Bacteria</taxon>
        <taxon>Bacillati</taxon>
        <taxon>Actinomycetota</taxon>
        <taxon>Actinomycetes</taxon>
        <taxon>Streptosporangiales</taxon>
        <taxon>Thermomonosporaceae</taxon>
        <taxon>Actinoallomurus</taxon>
    </lineage>
</organism>
<dbReference type="Proteomes" id="UP001501822">
    <property type="component" value="Unassembled WGS sequence"/>
</dbReference>
<evidence type="ECO:0000313" key="3">
    <source>
        <dbReference type="Proteomes" id="UP001501822"/>
    </source>
</evidence>
<comment type="caution">
    <text evidence="2">The sequence shown here is derived from an EMBL/GenBank/DDBJ whole genome shotgun (WGS) entry which is preliminary data.</text>
</comment>
<reference evidence="3" key="1">
    <citation type="journal article" date="2019" name="Int. J. Syst. Evol. Microbiol.">
        <title>The Global Catalogue of Microorganisms (GCM) 10K type strain sequencing project: providing services to taxonomists for standard genome sequencing and annotation.</title>
        <authorList>
            <consortium name="The Broad Institute Genomics Platform"/>
            <consortium name="The Broad Institute Genome Sequencing Center for Infectious Disease"/>
            <person name="Wu L."/>
            <person name="Ma J."/>
        </authorList>
    </citation>
    <scope>NUCLEOTIDE SEQUENCE [LARGE SCALE GENOMIC DNA]</scope>
    <source>
        <strain evidence="3">JCM 3146</strain>
    </source>
</reference>
<protein>
    <submittedName>
        <fullName evidence="2">Uncharacterized protein</fullName>
    </submittedName>
</protein>
<gene>
    <name evidence="2" type="ORF">GCM10010151_59720</name>
</gene>
<evidence type="ECO:0000313" key="2">
    <source>
        <dbReference type="EMBL" id="GAA0361783.1"/>
    </source>
</evidence>
<accession>A0ABP3H667</accession>
<feature type="region of interest" description="Disordered" evidence="1">
    <location>
        <begin position="1"/>
        <end position="37"/>
    </location>
</feature>
<name>A0ABP3H667_9ACTN</name>